<evidence type="ECO:0008006" key="3">
    <source>
        <dbReference type="Google" id="ProtNLM"/>
    </source>
</evidence>
<name>A0A1I6TG82_9RHOB</name>
<accession>A0A1I6TG82</accession>
<proteinExistence type="predicted"/>
<organism evidence="1 2">
    <name type="scientific">Alloyangia pacifica</name>
    <dbReference type="NCBI Taxonomy" id="311180"/>
    <lineage>
        <taxon>Bacteria</taxon>
        <taxon>Pseudomonadati</taxon>
        <taxon>Pseudomonadota</taxon>
        <taxon>Alphaproteobacteria</taxon>
        <taxon>Rhodobacterales</taxon>
        <taxon>Roseobacteraceae</taxon>
        <taxon>Alloyangia</taxon>
    </lineage>
</organism>
<dbReference type="OrthoDB" id="9800971at2"/>
<dbReference type="AlphaFoldDB" id="A0A1I6TG82"/>
<dbReference type="Pfam" id="PF10115">
    <property type="entry name" value="HlyU"/>
    <property type="match status" value="1"/>
</dbReference>
<sequence>MSFWSRLFGGGSSDTAKAQPQVEAIEYNGFRIFPEPQPADGQFRIAARIEGEVNGETKVHELIRADVIRDHGEAVEASLRKAKQMIDEQGARLFG</sequence>
<keyword evidence="2" id="KW-1185">Reference proteome</keyword>
<reference evidence="2" key="1">
    <citation type="submission" date="2016-10" db="EMBL/GenBank/DDBJ databases">
        <authorList>
            <person name="Varghese N."/>
            <person name="Submissions S."/>
        </authorList>
    </citation>
    <scope>NUCLEOTIDE SEQUENCE [LARGE SCALE GENOMIC DNA]</scope>
    <source>
        <strain evidence="2">DSM 26894</strain>
    </source>
</reference>
<protein>
    <recommendedName>
        <fullName evidence="3">Transcriptional activator HlyU</fullName>
    </recommendedName>
</protein>
<dbReference type="RefSeq" id="WP_092425367.1">
    <property type="nucleotide sequence ID" value="NZ_FNCL01000006.1"/>
</dbReference>
<dbReference type="STRING" id="311180.SAMN04488050_10653"/>
<dbReference type="Proteomes" id="UP000199392">
    <property type="component" value="Unassembled WGS sequence"/>
</dbReference>
<gene>
    <name evidence="1" type="ORF">SAMN04488050_10653</name>
</gene>
<dbReference type="EMBL" id="FOZW01000006">
    <property type="protein sequence ID" value="SFS88204.1"/>
    <property type="molecule type" value="Genomic_DNA"/>
</dbReference>
<evidence type="ECO:0000313" key="2">
    <source>
        <dbReference type="Proteomes" id="UP000199392"/>
    </source>
</evidence>
<dbReference type="InterPro" id="IPR018772">
    <property type="entry name" value="Transcription_activator_HlyU"/>
</dbReference>
<evidence type="ECO:0000313" key="1">
    <source>
        <dbReference type="EMBL" id="SFS88204.1"/>
    </source>
</evidence>